<evidence type="ECO:0000313" key="8">
    <source>
        <dbReference type="EMBL" id="CAD8260832.1"/>
    </source>
</evidence>
<sequence>MCWTMMAFQRLALLGCLAIPSTHAAFWDVFSGRGGALVEPPPSKMLAATSEEGQRVLERLQGRSEANECFQAAFLQAQIDCSALGEDALAKKKLALALAECHLADTRFPVSEACAWAEEDAASCIARLDGTQVQVYTEFFTHADTLCFFLQSEAWYRQADAVSSLLMDTSIEVADRLFEMNDTVDHFGQNLVTRVQEAKQELQDVGAALQAEIDAGNERVASDIAGVTLNLKTGIKTLTDSVEQQVADMRGGLAKLSTGLESVALRLDETLARAYDQVAKTFLASVRQLDQSFSRRILHTEESVEQAKASVDTVAQSLREARIAADAYRQSMAEDRRKHAEERSIILKSVGELHRLLEATASGWAKLQTLGFLLLACLLSWIFTSAAPFRFVRPHLFCLFVAIAAMEWWHHDVLEHASTCSRVGRDGDAAASTAFCSLYATLRIPQLDTEILWRAGGHVAAILLLFSLMRWLRTSVQSLRGGSSSMADAEEIPIVHHPTAPSDLSGLLMQVYALGQQQGRYVVAGINHREMRHEESLRSDVSAFPRLGVELQIALEELRSSGWSFHPNCTVDGCACEAWNQDTDGEDSDVEVHHRTREVSDTSVRIKLEQDEDADDYDDDDDDDEDEDEVYVVERGELQ</sequence>
<dbReference type="PANTHER" id="PTHR33538:SF2">
    <property type="entry name" value="PROTEIN GAMETE EXPRESSED 1"/>
    <property type="match status" value="1"/>
</dbReference>
<dbReference type="EMBL" id="HBEA01013571">
    <property type="protein sequence ID" value="CAD8260829.1"/>
    <property type="molecule type" value="Transcribed_RNA"/>
</dbReference>
<feature type="compositionally biased region" description="Basic and acidic residues" evidence="1">
    <location>
        <begin position="590"/>
        <end position="609"/>
    </location>
</feature>
<evidence type="ECO:0000313" key="7">
    <source>
        <dbReference type="EMBL" id="CAD8260830.1"/>
    </source>
</evidence>
<organism evidence="3">
    <name type="scientific">Pinguiococcus pyrenoidosus</name>
    <dbReference type="NCBI Taxonomy" id="172671"/>
    <lineage>
        <taxon>Eukaryota</taxon>
        <taxon>Sar</taxon>
        <taxon>Stramenopiles</taxon>
        <taxon>Ochrophyta</taxon>
        <taxon>Pinguiophyceae</taxon>
        <taxon>Pinguiochrysidales</taxon>
        <taxon>Pinguiochrysidaceae</taxon>
        <taxon>Pinguiococcus</taxon>
    </lineage>
</organism>
<evidence type="ECO:0008006" key="9">
    <source>
        <dbReference type="Google" id="ProtNLM"/>
    </source>
</evidence>
<feature type="signal peptide" evidence="2">
    <location>
        <begin position="1"/>
        <end position="24"/>
    </location>
</feature>
<reference evidence="3" key="1">
    <citation type="submission" date="2021-01" db="EMBL/GenBank/DDBJ databases">
        <authorList>
            <person name="Corre E."/>
            <person name="Pelletier E."/>
            <person name="Niang G."/>
            <person name="Scheremetjew M."/>
            <person name="Finn R."/>
            <person name="Kale V."/>
            <person name="Holt S."/>
            <person name="Cochrane G."/>
            <person name="Meng A."/>
            <person name="Brown T."/>
            <person name="Cohen L."/>
        </authorList>
    </citation>
    <scope>NUCLEOTIDE SEQUENCE</scope>
    <source>
        <strain evidence="3">CCMP2078</strain>
    </source>
</reference>
<evidence type="ECO:0000313" key="6">
    <source>
        <dbReference type="EMBL" id="CAD8260829.1"/>
    </source>
</evidence>
<dbReference type="InterPro" id="IPR040346">
    <property type="entry name" value="GEX1/Brambleberry"/>
</dbReference>
<dbReference type="PANTHER" id="PTHR33538">
    <property type="entry name" value="PROTEIN GAMETE EXPRESSED 1"/>
    <property type="match status" value="1"/>
</dbReference>
<feature type="region of interest" description="Disordered" evidence="1">
    <location>
        <begin position="583"/>
        <end position="639"/>
    </location>
</feature>
<keyword evidence="2" id="KW-0732">Signal</keyword>
<evidence type="ECO:0000313" key="5">
    <source>
        <dbReference type="EMBL" id="CAD8260828.1"/>
    </source>
</evidence>
<evidence type="ECO:0000313" key="4">
    <source>
        <dbReference type="EMBL" id="CAD8260825.1"/>
    </source>
</evidence>
<protein>
    <recommendedName>
        <fullName evidence="9">Nuclear fusion protein KAR5</fullName>
    </recommendedName>
</protein>
<accession>A0A6U0VMR5</accession>
<feature type="compositionally biased region" description="Acidic residues" evidence="1">
    <location>
        <begin position="610"/>
        <end position="631"/>
    </location>
</feature>
<dbReference type="Gene3D" id="1.20.120.20">
    <property type="entry name" value="Apolipoprotein"/>
    <property type="match status" value="1"/>
</dbReference>
<dbReference type="EMBL" id="HBEA01013570">
    <property type="protein sequence ID" value="CAD8260828.1"/>
    <property type="molecule type" value="Transcribed_RNA"/>
</dbReference>
<gene>
    <name evidence="3" type="ORF">PPYR1160_LOCUS10326</name>
    <name evidence="4" type="ORF">PPYR1160_LOCUS10327</name>
    <name evidence="5" type="ORF">PPYR1160_LOCUS10330</name>
    <name evidence="6" type="ORF">PPYR1160_LOCUS10331</name>
    <name evidence="7" type="ORF">PPYR1160_LOCUS10332</name>
    <name evidence="8" type="ORF">PPYR1160_LOCUS10334</name>
</gene>
<feature type="chain" id="PRO_5036191870" description="Nuclear fusion protein KAR5" evidence="2">
    <location>
        <begin position="25"/>
        <end position="639"/>
    </location>
</feature>
<evidence type="ECO:0000256" key="1">
    <source>
        <dbReference type="SAM" id="MobiDB-lite"/>
    </source>
</evidence>
<name>A0A6U0VMR5_9STRA</name>
<dbReference type="EMBL" id="HBEA01013572">
    <property type="protein sequence ID" value="CAD8260830.1"/>
    <property type="molecule type" value="Transcribed_RNA"/>
</dbReference>
<dbReference type="EMBL" id="HBEA01013574">
    <property type="protein sequence ID" value="CAD8260832.1"/>
    <property type="molecule type" value="Transcribed_RNA"/>
</dbReference>
<evidence type="ECO:0000313" key="3">
    <source>
        <dbReference type="EMBL" id="CAD8260824.1"/>
    </source>
</evidence>
<dbReference type="EMBL" id="HBEA01013567">
    <property type="protein sequence ID" value="CAD8260825.1"/>
    <property type="molecule type" value="Transcribed_RNA"/>
</dbReference>
<proteinExistence type="predicted"/>
<dbReference type="AlphaFoldDB" id="A0A6U0VMR5"/>
<evidence type="ECO:0000256" key="2">
    <source>
        <dbReference type="SAM" id="SignalP"/>
    </source>
</evidence>
<dbReference type="EMBL" id="HBEA01013566">
    <property type="protein sequence ID" value="CAD8260824.1"/>
    <property type="molecule type" value="Transcribed_RNA"/>
</dbReference>